<dbReference type="Gene3D" id="3.90.180.10">
    <property type="entry name" value="Medium-chain alcohol dehydrogenases, catalytic domain"/>
    <property type="match status" value="1"/>
</dbReference>
<evidence type="ECO:0000256" key="6">
    <source>
        <dbReference type="ARBA" id="ARBA00049070"/>
    </source>
</evidence>
<dbReference type="InterPro" id="IPR041694">
    <property type="entry name" value="ADH_N_2"/>
</dbReference>
<dbReference type="AlphaFoldDB" id="A0A7R9B631"/>
<protein>
    <recommendedName>
        <fullName evidence="3">15-oxoprostaglandin 13-reductase</fullName>
        <ecNumber evidence="2">1.3.1.48</ecNumber>
    </recommendedName>
    <alternativeName>
        <fullName evidence="3">15-oxoprostaglandin 13-reductase</fullName>
    </alternativeName>
</protein>
<evidence type="ECO:0000256" key="2">
    <source>
        <dbReference type="ARBA" id="ARBA00011981"/>
    </source>
</evidence>
<dbReference type="Pfam" id="PF16884">
    <property type="entry name" value="ADH_N_2"/>
    <property type="match status" value="1"/>
</dbReference>
<gene>
    <name evidence="8" type="ORF">TSIB3V08_LOCUS11131</name>
</gene>
<reference evidence="8" key="1">
    <citation type="submission" date="2020-11" db="EMBL/GenBank/DDBJ databases">
        <authorList>
            <person name="Tran Van P."/>
        </authorList>
    </citation>
    <scope>NUCLEOTIDE SEQUENCE</scope>
</reference>
<proteinExistence type="inferred from homology"/>
<comment type="catalytic activity">
    <reaction evidence="4">
        <text>13,14-dihydro-15-oxo-prostaglandin F1alpha + NADP(+) = 15-oxoprostaglandin F1alpha + NADPH + H(+)</text>
        <dbReference type="Rhea" id="RHEA:50592"/>
        <dbReference type="ChEBI" id="CHEBI:15378"/>
        <dbReference type="ChEBI" id="CHEBI:57783"/>
        <dbReference type="ChEBI" id="CHEBI:58349"/>
        <dbReference type="ChEBI" id="CHEBI:79072"/>
        <dbReference type="ChEBI" id="CHEBI:133411"/>
    </reaction>
    <physiologicalReaction direction="right-to-left" evidence="4">
        <dbReference type="Rhea" id="RHEA:50594"/>
    </physiologicalReaction>
</comment>
<dbReference type="SUPFAM" id="SSF50129">
    <property type="entry name" value="GroES-like"/>
    <property type="match status" value="1"/>
</dbReference>
<evidence type="ECO:0000259" key="7">
    <source>
        <dbReference type="Pfam" id="PF16884"/>
    </source>
</evidence>
<name>A0A7R9B631_TIMSH</name>
<evidence type="ECO:0000256" key="3">
    <source>
        <dbReference type="ARBA" id="ARBA00033119"/>
    </source>
</evidence>
<evidence type="ECO:0000256" key="1">
    <source>
        <dbReference type="ARBA" id="ARBA00010460"/>
    </source>
</evidence>
<organism evidence="8">
    <name type="scientific">Timema shepardi</name>
    <name type="common">Walking stick</name>
    <dbReference type="NCBI Taxonomy" id="629360"/>
    <lineage>
        <taxon>Eukaryota</taxon>
        <taxon>Metazoa</taxon>
        <taxon>Ecdysozoa</taxon>
        <taxon>Arthropoda</taxon>
        <taxon>Hexapoda</taxon>
        <taxon>Insecta</taxon>
        <taxon>Pterygota</taxon>
        <taxon>Neoptera</taxon>
        <taxon>Polyneoptera</taxon>
        <taxon>Phasmatodea</taxon>
        <taxon>Timematodea</taxon>
        <taxon>Timematoidea</taxon>
        <taxon>Timematidae</taxon>
        <taxon>Timema</taxon>
    </lineage>
</organism>
<comment type="catalytic activity">
    <reaction evidence="6">
        <text>13,14-dihydro-15-oxo-prostaglandin E1 + NADP(+) = 15-oxoprostaglandin E1 + NADPH + H(+)</text>
        <dbReference type="Rhea" id="RHEA:50584"/>
        <dbReference type="ChEBI" id="CHEBI:15378"/>
        <dbReference type="ChEBI" id="CHEBI:57401"/>
        <dbReference type="ChEBI" id="CHEBI:57783"/>
        <dbReference type="ChEBI" id="CHEBI:58349"/>
        <dbReference type="ChEBI" id="CHEBI:133408"/>
    </reaction>
    <physiologicalReaction direction="right-to-left" evidence="6">
        <dbReference type="Rhea" id="RHEA:50586"/>
    </physiologicalReaction>
</comment>
<feature type="domain" description="Oxidoreductase N-terminal" evidence="7">
    <location>
        <begin position="5"/>
        <end position="50"/>
    </location>
</feature>
<comment type="catalytic activity">
    <reaction evidence="5">
        <text>13,14-dihydro-15-oxo-PGF2alpha + NADP(+) = 15-oxoprostaglandin F2alpha + NADPH + H(+)</text>
        <dbReference type="Rhea" id="RHEA:50588"/>
        <dbReference type="ChEBI" id="CHEBI:15378"/>
        <dbReference type="ChEBI" id="CHEBI:57783"/>
        <dbReference type="ChEBI" id="CHEBI:58349"/>
        <dbReference type="ChEBI" id="CHEBI:133374"/>
        <dbReference type="ChEBI" id="CHEBI:133409"/>
    </reaction>
    <physiologicalReaction direction="right-to-left" evidence="5">
        <dbReference type="Rhea" id="RHEA:50590"/>
    </physiologicalReaction>
</comment>
<dbReference type="InterPro" id="IPR011032">
    <property type="entry name" value="GroES-like_sf"/>
</dbReference>
<dbReference type="EC" id="1.3.1.48" evidence="2"/>
<evidence type="ECO:0000256" key="5">
    <source>
        <dbReference type="ARBA" id="ARBA00048290"/>
    </source>
</evidence>
<comment type="similarity">
    <text evidence="1">Belongs to the NADP-dependent oxidoreductase L4BD family.</text>
</comment>
<evidence type="ECO:0000256" key="4">
    <source>
        <dbReference type="ARBA" id="ARBA00047878"/>
    </source>
</evidence>
<accession>A0A7R9B631</accession>
<dbReference type="EMBL" id="OC008429">
    <property type="protein sequence ID" value="CAD7267117.1"/>
    <property type="molecule type" value="Genomic_DNA"/>
</dbReference>
<dbReference type="GO" id="GO:0047522">
    <property type="term" value="F:15-oxoprostaglandin 13-reductase [NAD(P)+] activity"/>
    <property type="evidence" value="ECO:0007669"/>
    <property type="project" value="UniProtKB-EC"/>
</dbReference>
<evidence type="ECO:0000313" key="8">
    <source>
        <dbReference type="EMBL" id="CAD7267117.1"/>
    </source>
</evidence>
<sequence>MTKAKKFILARHFDGEPKESDLKLVEEELPPIKDGEILAEAVWLSVDPYMSQPPPRSLGPDDRVSYTRLRYVRPLLLASVVRPCELYTSQVRQTPPPSLSRMTVRVIHVLDTSDPSS</sequence>